<organism evidence="2 3">
    <name type="scientific">Trichosporon asahii var. asahii (strain ATCC 90039 / CBS 2479 / JCM 2466 / KCTC 7840 / NBRC 103889/ NCYC 2677 / UAMH 7654)</name>
    <name type="common">Yeast</name>
    <dbReference type="NCBI Taxonomy" id="1186058"/>
    <lineage>
        <taxon>Eukaryota</taxon>
        <taxon>Fungi</taxon>
        <taxon>Dikarya</taxon>
        <taxon>Basidiomycota</taxon>
        <taxon>Agaricomycotina</taxon>
        <taxon>Tremellomycetes</taxon>
        <taxon>Trichosporonales</taxon>
        <taxon>Trichosporonaceae</taxon>
        <taxon>Trichosporon</taxon>
    </lineage>
</organism>
<accession>J4U5B4</accession>
<dbReference type="EMBL" id="ALBS01000334">
    <property type="protein sequence ID" value="EJT45135.1"/>
    <property type="molecule type" value="Genomic_DNA"/>
</dbReference>
<protein>
    <submittedName>
        <fullName evidence="2">Uncharacterized protein</fullName>
    </submittedName>
</protein>
<feature type="region of interest" description="Disordered" evidence="1">
    <location>
        <begin position="415"/>
        <end position="473"/>
    </location>
</feature>
<feature type="region of interest" description="Disordered" evidence="1">
    <location>
        <begin position="177"/>
        <end position="233"/>
    </location>
</feature>
<evidence type="ECO:0000313" key="2">
    <source>
        <dbReference type="EMBL" id="EJT45135.1"/>
    </source>
</evidence>
<dbReference type="KEGG" id="tasa:A1Q1_06543"/>
<feature type="compositionally biased region" description="Low complexity" evidence="1">
    <location>
        <begin position="56"/>
        <end position="105"/>
    </location>
</feature>
<feature type="compositionally biased region" description="Low complexity" evidence="1">
    <location>
        <begin position="210"/>
        <end position="228"/>
    </location>
</feature>
<dbReference type="Proteomes" id="UP000002748">
    <property type="component" value="Unassembled WGS sequence"/>
</dbReference>
<feature type="compositionally biased region" description="Low complexity" evidence="1">
    <location>
        <begin position="177"/>
        <end position="194"/>
    </location>
</feature>
<dbReference type="VEuPathDB" id="FungiDB:A1Q1_06543"/>
<evidence type="ECO:0000313" key="3">
    <source>
        <dbReference type="Proteomes" id="UP000002748"/>
    </source>
</evidence>
<evidence type="ECO:0000256" key="1">
    <source>
        <dbReference type="SAM" id="MobiDB-lite"/>
    </source>
</evidence>
<dbReference type="RefSeq" id="XP_014177132.1">
    <property type="nucleotide sequence ID" value="XM_014321657.1"/>
</dbReference>
<reference evidence="2 3" key="1">
    <citation type="journal article" date="2012" name="Eukaryot. Cell">
        <title>Draft genome sequence of CBS 2479, the standard type strain of Trichosporon asahii.</title>
        <authorList>
            <person name="Yang R.Y."/>
            <person name="Li H.T."/>
            <person name="Zhu H."/>
            <person name="Zhou G.P."/>
            <person name="Wang M."/>
            <person name="Wang L."/>
        </authorList>
    </citation>
    <scope>NUCLEOTIDE SEQUENCE [LARGE SCALE GENOMIC DNA]</scope>
    <source>
        <strain evidence="3">ATCC 90039 / CBS 2479 / JCM 2466 / KCTC 7840 / NCYC 2677 / UAMH 7654</strain>
    </source>
</reference>
<gene>
    <name evidence="2" type="ORF">A1Q1_06543</name>
</gene>
<proteinExistence type="predicted"/>
<comment type="caution">
    <text evidence="2">The sequence shown here is derived from an EMBL/GenBank/DDBJ whole genome shotgun (WGS) entry which is preliminary data.</text>
</comment>
<name>J4U5B4_TRIAS</name>
<dbReference type="HOGENOM" id="CLU_577706_0_0_1"/>
<sequence>MNALAAGPAARPRPKVKYPDAYPHWHYPADFVLKPSPFVDSAVESAHVVRRHHHSLSLSLHSHSRSNSTTAPTSAASTSSPSPSSCHSRSASTSTTPARASGSRADPVSGVTDPAAAPSTSALRTASDPDTVAYYLSAPSSSSQGAARRLLDAFRPRAPVYLTSFVYEDAGYIESPAAPSTSTSAPSTSASTPVAAPPPALSTPDASVLAPVASATSTPTTTSPRASPMRAIRQQRCTRSELTAAFGRLVQDWHRFWAFGMDVLYHVPTSPPAGREAEFEERFGDSISRLRAVWQSTQYRLFWGTYLFGDYLEALSEMEDAGRLPSRWPRTGLDTSSRAVRFPGCSLTHRAPGGKIDDYAFRAAKVINAKQGERIPEVEDAYTDIESLMWDMLEFKGLDPELSLEALPKMRGAAYSTPGRFEPPPPPYAPPSYEDACASCSGCSSAESSSRASSRASSGWGSPRSSYDSASSE</sequence>
<feature type="region of interest" description="Disordered" evidence="1">
    <location>
        <begin position="54"/>
        <end position="124"/>
    </location>
</feature>
<feature type="compositionally biased region" description="Low complexity" evidence="1">
    <location>
        <begin position="436"/>
        <end position="466"/>
    </location>
</feature>
<dbReference type="AlphaFoldDB" id="J4U5B4"/>
<dbReference type="GeneID" id="25990055"/>
<feature type="compositionally biased region" description="Pro residues" evidence="1">
    <location>
        <begin position="421"/>
        <end position="430"/>
    </location>
</feature>